<gene>
    <name evidence="1" type="ORF">PQR01_13845</name>
</gene>
<keyword evidence="2" id="KW-1185">Reference proteome</keyword>
<organism evidence="1 2">
    <name type="scientific">Paraburkholderia rhynchosiae</name>
    <dbReference type="NCBI Taxonomy" id="487049"/>
    <lineage>
        <taxon>Bacteria</taxon>
        <taxon>Pseudomonadati</taxon>
        <taxon>Pseudomonadota</taxon>
        <taxon>Betaproteobacteria</taxon>
        <taxon>Burkholderiales</taxon>
        <taxon>Burkholderiaceae</taxon>
        <taxon>Paraburkholderia</taxon>
    </lineage>
</organism>
<proteinExistence type="predicted"/>
<name>A0ACC7NC47_9BURK</name>
<sequence>MWFDEVDEAFSTQTCSCCASRTGPKGVAGLGIGEWTCIHCETTHDRDCNAARNILAVGRDRLAGGIPALSAQAAVGHD</sequence>
<evidence type="ECO:0000313" key="2">
    <source>
        <dbReference type="Proteomes" id="UP001629235"/>
    </source>
</evidence>
<reference evidence="1 2" key="1">
    <citation type="journal article" date="2024" name="Chem. Sci.">
        <title>Discovery of megapolipeptins by genome mining of a Burkholderiales bacteria collection.</title>
        <authorList>
            <person name="Paulo B.S."/>
            <person name="Recchia M.J.J."/>
            <person name="Lee S."/>
            <person name="Fergusson C.H."/>
            <person name="Romanowski S.B."/>
            <person name="Hernandez A."/>
            <person name="Krull N."/>
            <person name="Liu D.Y."/>
            <person name="Cavanagh H."/>
            <person name="Bos A."/>
            <person name="Gray C.A."/>
            <person name="Murphy B.T."/>
            <person name="Linington R.G."/>
            <person name="Eustaquio A.S."/>
        </authorList>
    </citation>
    <scope>NUCLEOTIDE SEQUENCE [LARGE SCALE GENOMIC DNA]</scope>
    <source>
        <strain evidence="1 2">RL18-126-BIB-B</strain>
    </source>
</reference>
<comment type="caution">
    <text evidence="1">The sequence shown here is derived from an EMBL/GenBank/DDBJ whole genome shotgun (WGS) entry which is preliminary data.</text>
</comment>
<dbReference type="Proteomes" id="UP001629235">
    <property type="component" value="Unassembled WGS sequence"/>
</dbReference>
<accession>A0ACC7NC47</accession>
<dbReference type="EMBL" id="JAQQDW010000023">
    <property type="protein sequence ID" value="MFM0104529.1"/>
    <property type="molecule type" value="Genomic_DNA"/>
</dbReference>
<protein>
    <submittedName>
        <fullName evidence="1">Zinc ribbon domain-containing protein</fullName>
    </submittedName>
</protein>
<evidence type="ECO:0000313" key="1">
    <source>
        <dbReference type="EMBL" id="MFM0104529.1"/>
    </source>
</evidence>